<protein>
    <submittedName>
        <fullName evidence="1">Uncharacterized protein</fullName>
    </submittedName>
</protein>
<gene>
    <name evidence="1" type="ORF">A9F13_26g00242</name>
</gene>
<organism evidence="1 2">
    <name type="scientific">Clavispora lusitaniae</name>
    <name type="common">Candida lusitaniae</name>
    <dbReference type="NCBI Taxonomy" id="36911"/>
    <lineage>
        <taxon>Eukaryota</taxon>
        <taxon>Fungi</taxon>
        <taxon>Dikarya</taxon>
        <taxon>Ascomycota</taxon>
        <taxon>Saccharomycotina</taxon>
        <taxon>Pichiomycetes</taxon>
        <taxon>Metschnikowiaceae</taxon>
        <taxon>Clavispora</taxon>
    </lineage>
</organism>
<dbReference type="KEGG" id="clus:A9F13_26g00242"/>
<sequence length="100" mass="11417">MNTKFVTKASTATFSYFKPKWEDTVNVKSSVEVIGLGYVDKATESNPSLVLITRDYGVFKEYFVDFVLRYCKIGNMRHCRMMGSVSDSKFTISCQLSDEQ</sequence>
<evidence type="ECO:0000313" key="1">
    <source>
        <dbReference type="EMBL" id="OVF04673.1"/>
    </source>
</evidence>
<proteinExistence type="predicted"/>
<reference evidence="1 2" key="1">
    <citation type="submission" date="2017-04" db="EMBL/GenBank/DDBJ databases">
        <title>Draft genome of the yeast Clavispora lusitaniae type strain CBS 6936.</title>
        <authorList>
            <person name="Durrens P."/>
            <person name="Klopp C."/>
            <person name="Biteau N."/>
            <person name="Fitton-Ouhabi V."/>
            <person name="Dementhon K."/>
            <person name="Accoceberry I."/>
            <person name="Sherman D.J."/>
            <person name="Noel T."/>
        </authorList>
    </citation>
    <scope>NUCLEOTIDE SEQUENCE [LARGE SCALE GENOMIC DNA]</scope>
    <source>
        <strain evidence="1 2">CBS 6936</strain>
    </source>
</reference>
<dbReference type="Proteomes" id="UP000195602">
    <property type="component" value="Unassembled WGS sequence"/>
</dbReference>
<comment type="caution">
    <text evidence="1">The sequence shown here is derived from an EMBL/GenBank/DDBJ whole genome shotgun (WGS) entry which is preliminary data.</text>
</comment>
<accession>A0AA91SZP0</accession>
<dbReference type="EMBL" id="LYUB02000026">
    <property type="protein sequence ID" value="OVF04673.1"/>
    <property type="molecule type" value="Genomic_DNA"/>
</dbReference>
<name>A0AA91SZP0_CLALS</name>
<evidence type="ECO:0000313" key="2">
    <source>
        <dbReference type="Proteomes" id="UP000195602"/>
    </source>
</evidence>
<dbReference type="AlphaFoldDB" id="A0AA91SZP0"/>